<dbReference type="Gene3D" id="2.70.98.10">
    <property type="match status" value="1"/>
</dbReference>
<proteinExistence type="predicted"/>
<comment type="caution">
    <text evidence="4">The sequence shown here is derived from an EMBL/GenBank/DDBJ whole genome shotgun (WGS) entry which is preliminary data.</text>
</comment>
<dbReference type="PANTHER" id="PTHR31616:SF0">
    <property type="entry name" value="GLUCAN 1,4-ALPHA-GLUCOSIDASE"/>
    <property type="match status" value="1"/>
</dbReference>
<sequence>MKTRVFRRSLLSLLIGLSLSQGPLAIAAPTTPADATRVAPGAPGDAPFWSYSGKTGIGTSYEQYQDGHYSASAATGPVSKVWFSLANGIVTETMFGLIHEAQLRALQLVVKGPGFTDLEAKDTTSEISYLSTDSEGRPTSLAYRIVNRDKDGRYEIEKHVFTDPDANTLVMRVIFRSQDPAIQPYVYIDPALGNSGSADTAFTEGAALYAQEKETTLVVKASEALQSPTVGFVGVSDGLEDLQKDGRLDQLYTTTGTEPGNVAMLAQIPTTGETTTIDLVVGFGHSRQEADQAADATLARGYAQVLAHYNGEGEAIGWQDYLASLSNLPAMRSQTTDQGKLLNVSALVLKAQEDKSNAGALIASLSNPWGETVPAESGTTGYKAVWPRDFYQCAMALLALGDKQTSKVAFEYLKKVQVTQDTPRMQADASAYIHEQKQDGKTGNDTPGATGWFLQKTHVDGVIEWVGVQLDQTAMPIMLGYKLWKAGVLSDAEITQWYRDMLKPAAEFLTQGGQVKIGWNDWTVKPPQTQQDRWEEQWGYSPSTTAAVIAGLVTASELAKHVNDASSAQTFLDTAKRYSAQVEQQMFTKSGEFGDKQYYLRITQNDNPNDKAPLLDNNSRPGLPETHVLDAGFLELVRYGVRPATDEHIVGSLEELDSPSLPENLKVKYTFTYPGVPGEFPGWRRYGNDGYGESESSGINFPATEEPVMNSGLRGRVWPIFTGERGHYELALAKAQSSGGQGLNAEQAAKIRDTYVKGMELFANEGLMLPEQVWDGVGHNERHGYTKGEGTDSATPLAWSHAEYVKLVRSLSDQKVWDNYPVVSDALKR</sequence>
<organism evidence="4 5">
    <name type="scientific">Pseudomonas duriflava</name>
    <dbReference type="NCBI Taxonomy" id="459528"/>
    <lineage>
        <taxon>Bacteria</taxon>
        <taxon>Pseudomonadati</taxon>
        <taxon>Pseudomonadota</taxon>
        <taxon>Gammaproteobacteria</taxon>
        <taxon>Pseudomonadales</taxon>
        <taxon>Pseudomonadaceae</taxon>
        <taxon>Pseudomonas</taxon>
    </lineage>
</organism>
<evidence type="ECO:0000313" key="4">
    <source>
        <dbReference type="EMBL" id="TWI56733.1"/>
    </source>
</evidence>
<dbReference type="EMBL" id="VLKY01000003">
    <property type="protein sequence ID" value="TWI56733.1"/>
    <property type="molecule type" value="Genomic_DNA"/>
</dbReference>
<dbReference type="Pfam" id="PF09137">
    <property type="entry name" value="Glucodextran_N"/>
    <property type="match status" value="1"/>
</dbReference>
<dbReference type="GO" id="GO:0004553">
    <property type="term" value="F:hydrolase activity, hydrolyzing O-glycosyl compounds"/>
    <property type="evidence" value="ECO:0007669"/>
    <property type="project" value="UniProtKB-ARBA"/>
</dbReference>
<dbReference type="Pfam" id="PF00723">
    <property type="entry name" value="Glyco_hydro_15"/>
    <property type="match status" value="1"/>
</dbReference>
<dbReference type="SUPFAM" id="SSF74650">
    <property type="entry name" value="Galactose mutarotase-like"/>
    <property type="match status" value="1"/>
</dbReference>
<evidence type="ECO:0000313" key="5">
    <source>
        <dbReference type="Proteomes" id="UP000316905"/>
    </source>
</evidence>
<evidence type="ECO:0000256" key="1">
    <source>
        <dbReference type="SAM" id="SignalP"/>
    </source>
</evidence>
<feature type="domain" description="GH15-like" evidence="2">
    <location>
        <begin position="345"/>
        <end position="808"/>
    </location>
</feature>
<evidence type="ECO:0000259" key="3">
    <source>
        <dbReference type="Pfam" id="PF09137"/>
    </source>
</evidence>
<dbReference type="SUPFAM" id="SSF48208">
    <property type="entry name" value="Six-hairpin glycosidases"/>
    <property type="match status" value="1"/>
</dbReference>
<dbReference type="InterPro" id="IPR006425">
    <property type="entry name" value="Glucoamylase_bac"/>
</dbReference>
<keyword evidence="5" id="KW-1185">Reference proteome</keyword>
<feature type="chain" id="PRO_5022226215" evidence="1">
    <location>
        <begin position="28"/>
        <end position="829"/>
    </location>
</feature>
<dbReference type="CDD" id="cd07430">
    <property type="entry name" value="GH15_N"/>
    <property type="match status" value="1"/>
</dbReference>
<dbReference type="GO" id="GO:0005975">
    <property type="term" value="P:carbohydrate metabolic process"/>
    <property type="evidence" value="ECO:0007669"/>
    <property type="project" value="InterPro"/>
</dbReference>
<dbReference type="NCBIfam" id="TIGR01535">
    <property type="entry name" value="glucan_glucosid"/>
    <property type="match status" value="1"/>
</dbReference>
<dbReference type="InterPro" id="IPR008928">
    <property type="entry name" value="6-hairpin_glycosidase_sf"/>
</dbReference>
<name>A0A562QJ81_9PSED</name>
<dbReference type="OrthoDB" id="9806081at2"/>
<dbReference type="Gene3D" id="1.50.10.10">
    <property type="match status" value="1"/>
</dbReference>
<dbReference type="GO" id="GO:0016757">
    <property type="term" value="F:glycosyltransferase activity"/>
    <property type="evidence" value="ECO:0007669"/>
    <property type="project" value="UniProtKB-ARBA"/>
</dbReference>
<feature type="domain" description="Glucodextranase N-terminal" evidence="3">
    <location>
        <begin position="39"/>
        <end position="322"/>
    </location>
</feature>
<keyword evidence="1" id="KW-0732">Signal</keyword>
<accession>A0A562QJ81</accession>
<dbReference type="PANTHER" id="PTHR31616">
    <property type="entry name" value="TREHALASE"/>
    <property type="match status" value="1"/>
</dbReference>
<dbReference type="GO" id="GO:0030246">
    <property type="term" value="F:carbohydrate binding"/>
    <property type="evidence" value="ECO:0007669"/>
    <property type="project" value="InterPro"/>
</dbReference>
<protein>
    <submittedName>
        <fullName evidence="4">Glucoamylase</fullName>
    </submittedName>
</protein>
<dbReference type="InterPro" id="IPR012341">
    <property type="entry name" value="6hp_glycosidase-like_sf"/>
</dbReference>
<dbReference type="InterPro" id="IPR014718">
    <property type="entry name" value="GH-type_carb-bd"/>
</dbReference>
<dbReference type="AlphaFoldDB" id="A0A562QJ81"/>
<dbReference type="Proteomes" id="UP000316905">
    <property type="component" value="Unassembled WGS sequence"/>
</dbReference>
<dbReference type="InterPro" id="IPR011613">
    <property type="entry name" value="GH15-like"/>
</dbReference>
<gene>
    <name evidence="4" type="ORF">IQ22_01185</name>
</gene>
<dbReference type="RefSeq" id="WP_145139433.1">
    <property type="nucleotide sequence ID" value="NZ_VLKY01000003.1"/>
</dbReference>
<dbReference type="InterPro" id="IPR011013">
    <property type="entry name" value="Gal_mutarotase_sf_dom"/>
</dbReference>
<evidence type="ECO:0000259" key="2">
    <source>
        <dbReference type="Pfam" id="PF00723"/>
    </source>
</evidence>
<reference evidence="4 5" key="1">
    <citation type="journal article" date="2015" name="Stand. Genomic Sci.">
        <title>Genomic Encyclopedia of Bacterial and Archaeal Type Strains, Phase III: the genomes of soil and plant-associated and newly described type strains.</title>
        <authorList>
            <person name="Whitman W.B."/>
            <person name="Woyke T."/>
            <person name="Klenk H.P."/>
            <person name="Zhou Y."/>
            <person name="Lilburn T.G."/>
            <person name="Beck B.J."/>
            <person name="De Vos P."/>
            <person name="Vandamme P."/>
            <person name="Eisen J.A."/>
            <person name="Garrity G."/>
            <person name="Hugenholtz P."/>
            <person name="Kyrpides N.C."/>
        </authorList>
    </citation>
    <scope>NUCLEOTIDE SEQUENCE [LARGE SCALE GENOMIC DNA]</scope>
    <source>
        <strain evidence="4 5">CGMCC 1.6858</strain>
    </source>
</reference>
<feature type="signal peptide" evidence="1">
    <location>
        <begin position="1"/>
        <end position="27"/>
    </location>
</feature>
<dbReference type="InterPro" id="IPR015220">
    <property type="entry name" value="Glucodextranase_N"/>
</dbReference>